<dbReference type="InterPro" id="IPR037066">
    <property type="entry name" value="Plug_dom_sf"/>
</dbReference>
<evidence type="ECO:0000256" key="8">
    <source>
        <dbReference type="ARBA" id="ARBA00023170"/>
    </source>
</evidence>
<dbReference type="InterPro" id="IPR010105">
    <property type="entry name" value="TonB_sidphr_rcpt"/>
</dbReference>
<dbReference type="STRING" id="2052828.ATO67_19405"/>
<evidence type="ECO:0000313" key="15">
    <source>
        <dbReference type="Proteomes" id="UP000070498"/>
    </source>
</evidence>
<keyword evidence="8 14" id="KW-0675">Receptor</keyword>
<dbReference type="PROSITE" id="PS52016">
    <property type="entry name" value="TONB_DEPENDENT_REC_3"/>
    <property type="match status" value="1"/>
</dbReference>
<comment type="subcellular location">
    <subcellularLocation>
        <location evidence="1 10">Cell outer membrane</location>
        <topology evidence="1 10">Multi-pass membrane protein</topology>
    </subcellularLocation>
</comment>
<dbReference type="Gene3D" id="2.170.130.10">
    <property type="entry name" value="TonB-dependent receptor, plug domain"/>
    <property type="match status" value="1"/>
</dbReference>
<comment type="similarity">
    <text evidence="2 10 11">Belongs to the TonB-dependent receptor family.</text>
</comment>
<evidence type="ECO:0000256" key="1">
    <source>
        <dbReference type="ARBA" id="ARBA00004571"/>
    </source>
</evidence>
<reference evidence="14 15" key="1">
    <citation type="submission" date="2015-11" db="EMBL/GenBank/DDBJ databases">
        <title>Draft genome sequence of Agrobacterium sp. R89-1.</title>
        <authorList>
            <person name="Zahradnik J."/>
            <person name="Kyslikova E."/>
            <person name="Palyzova A."/>
            <person name="Kyslik P."/>
        </authorList>
    </citation>
    <scope>NUCLEOTIDE SEQUENCE [LARGE SCALE GENOMIC DNA]</scope>
    <source>
        <strain evidence="14 15">R89-1</strain>
    </source>
</reference>
<dbReference type="Pfam" id="PF07715">
    <property type="entry name" value="Plug"/>
    <property type="match status" value="1"/>
</dbReference>
<accession>A0A135P7S4</accession>
<evidence type="ECO:0000259" key="13">
    <source>
        <dbReference type="Pfam" id="PF07715"/>
    </source>
</evidence>
<dbReference type="GO" id="GO:0009279">
    <property type="term" value="C:cell outer membrane"/>
    <property type="evidence" value="ECO:0007669"/>
    <property type="project" value="UniProtKB-SubCell"/>
</dbReference>
<feature type="domain" description="TonB-dependent receptor plug" evidence="13">
    <location>
        <begin position="92"/>
        <end position="191"/>
    </location>
</feature>
<evidence type="ECO:0000256" key="5">
    <source>
        <dbReference type="ARBA" id="ARBA00022692"/>
    </source>
</evidence>
<protein>
    <submittedName>
        <fullName evidence="14">TonB-dependent receptor</fullName>
    </submittedName>
</protein>
<dbReference type="InterPro" id="IPR012910">
    <property type="entry name" value="Plug_dom"/>
</dbReference>
<dbReference type="Proteomes" id="UP000070498">
    <property type="component" value="Unassembled WGS sequence"/>
</dbReference>
<sequence>MGYMSAGTFRFSLNSYICALLGSASIIALLPASVQGQEVKREQRRSTTPTVLETIVVQGSQATGTVGQPSAPFSGGQISTEARLGALGNRPIKDTPFSVTTYTAKLIRDQQARTVADITLNDPSVRADAPANSERDSFFIRGFSVVNLDILYDGLPYIANPRRHFLEGIEQVQVLKGPSNFVNGGIGRVGGTINLVPKRAADEPMTRLTTGYRSDSQLWTHADVSRRFGDGGEWGIRANGSFTGGETTLDHNDTKIGVASLGIDYRGEDFRASLDLNHSTQNLDSPTSLFNGANASLGSIPRAPSGKINTGNPFEYLDSSYNMAAGRIEYDVFENTTIYAAAGASRYREDFLTSSYTILNSNGDAAVSFGYNPQEIISYTGETGIRSKFETGEIGHSLSISAQTSYTENNRAHLDPRPAFLGFPTNITTNIYNPVYIPSNLVSTVGLPRSGDAQRFSELTSTSLSVSDTLSFFDEKVEITLGGRYQNMRQQGFNQRPGNPAAPLGARNYFYEESRFSPAAAANIKVNDNLSVYANYVEALTEGAVAPAAATVNAGQIFPPIVNRQKEIGLKYDTGSAMLTAALFEIRQASGFTTAGVFGVNGLQINRGLELAAYGEPVDGLRLLGGVTFMDAELAKTSGGTFDGNTAPGVPKTSISLYGEYDLPWIQDLTLTGRFIYSGSTYYDQRNTQKVDGWTRVDLGTRYKFERDNGKAVEIRANVENVFDENYWSSSARGWLAAGSARTFMLSASFDF</sequence>
<dbReference type="GO" id="GO:0015891">
    <property type="term" value="P:siderophore transport"/>
    <property type="evidence" value="ECO:0007669"/>
    <property type="project" value="InterPro"/>
</dbReference>
<keyword evidence="3 10" id="KW-0813">Transport</keyword>
<evidence type="ECO:0000313" key="14">
    <source>
        <dbReference type="EMBL" id="KXG87472.1"/>
    </source>
</evidence>
<dbReference type="EMBL" id="LNUW01000005">
    <property type="protein sequence ID" value="KXG87472.1"/>
    <property type="molecule type" value="Genomic_DNA"/>
</dbReference>
<proteinExistence type="inferred from homology"/>
<dbReference type="NCBIfam" id="TIGR01783">
    <property type="entry name" value="TonB-siderophor"/>
    <property type="match status" value="1"/>
</dbReference>
<dbReference type="InterPro" id="IPR036942">
    <property type="entry name" value="Beta-barrel_TonB_sf"/>
</dbReference>
<name>A0A135P7S4_9HYPH</name>
<evidence type="ECO:0000256" key="9">
    <source>
        <dbReference type="ARBA" id="ARBA00023237"/>
    </source>
</evidence>
<dbReference type="GO" id="GO:0038023">
    <property type="term" value="F:signaling receptor activity"/>
    <property type="evidence" value="ECO:0007669"/>
    <property type="project" value="InterPro"/>
</dbReference>
<dbReference type="CDD" id="cd01347">
    <property type="entry name" value="ligand_gated_channel"/>
    <property type="match status" value="1"/>
</dbReference>
<keyword evidence="7 10" id="KW-0472">Membrane</keyword>
<comment type="caution">
    <text evidence="14">The sequence shown here is derived from an EMBL/GenBank/DDBJ whole genome shotgun (WGS) entry which is preliminary data.</text>
</comment>
<dbReference type="Gene3D" id="2.40.170.20">
    <property type="entry name" value="TonB-dependent receptor, beta-barrel domain"/>
    <property type="match status" value="1"/>
</dbReference>
<evidence type="ECO:0000256" key="3">
    <source>
        <dbReference type="ARBA" id="ARBA00022448"/>
    </source>
</evidence>
<dbReference type="AlphaFoldDB" id="A0A135P7S4"/>
<dbReference type="InterPro" id="IPR039426">
    <property type="entry name" value="TonB-dep_rcpt-like"/>
</dbReference>
<keyword evidence="4 10" id="KW-1134">Transmembrane beta strand</keyword>
<keyword evidence="9 10" id="KW-0998">Cell outer membrane</keyword>
<organism evidence="14 15">
    <name type="scientific">Agrobacterium bohemicum</name>
    <dbReference type="NCBI Taxonomy" id="2052828"/>
    <lineage>
        <taxon>Bacteria</taxon>
        <taxon>Pseudomonadati</taxon>
        <taxon>Pseudomonadota</taxon>
        <taxon>Alphaproteobacteria</taxon>
        <taxon>Hyphomicrobiales</taxon>
        <taxon>Rhizobiaceae</taxon>
        <taxon>Rhizobium/Agrobacterium group</taxon>
        <taxon>Agrobacterium</taxon>
    </lineage>
</organism>
<feature type="domain" description="TonB-dependent receptor-like beta-barrel" evidence="12">
    <location>
        <begin position="272"/>
        <end position="722"/>
    </location>
</feature>
<evidence type="ECO:0000256" key="7">
    <source>
        <dbReference type="ARBA" id="ARBA00023136"/>
    </source>
</evidence>
<dbReference type="Pfam" id="PF00593">
    <property type="entry name" value="TonB_dep_Rec_b-barrel"/>
    <property type="match status" value="1"/>
</dbReference>
<evidence type="ECO:0000259" key="12">
    <source>
        <dbReference type="Pfam" id="PF00593"/>
    </source>
</evidence>
<evidence type="ECO:0000256" key="11">
    <source>
        <dbReference type="RuleBase" id="RU003357"/>
    </source>
</evidence>
<evidence type="ECO:0000256" key="4">
    <source>
        <dbReference type="ARBA" id="ARBA00022452"/>
    </source>
</evidence>
<evidence type="ECO:0000256" key="2">
    <source>
        <dbReference type="ARBA" id="ARBA00009810"/>
    </source>
</evidence>
<evidence type="ECO:0000256" key="6">
    <source>
        <dbReference type="ARBA" id="ARBA00023077"/>
    </source>
</evidence>
<dbReference type="GO" id="GO:0015344">
    <property type="term" value="F:siderophore uptake transmembrane transporter activity"/>
    <property type="evidence" value="ECO:0007669"/>
    <property type="project" value="TreeGrafter"/>
</dbReference>
<evidence type="ECO:0000256" key="10">
    <source>
        <dbReference type="PROSITE-ProRule" id="PRU01360"/>
    </source>
</evidence>
<dbReference type="SUPFAM" id="SSF56935">
    <property type="entry name" value="Porins"/>
    <property type="match status" value="1"/>
</dbReference>
<dbReference type="PANTHER" id="PTHR32552:SF82">
    <property type="entry name" value="FCUA PROTEIN"/>
    <property type="match status" value="1"/>
</dbReference>
<keyword evidence="15" id="KW-1185">Reference proteome</keyword>
<gene>
    <name evidence="14" type="ORF">ATO67_19405</name>
</gene>
<keyword evidence="6 11" id="KW-0798">TonB box</keyword>
<keyword evidence="5 10" id="KW-0812">Transmembrane</keyword>
<dbReference type="PANTHER" id="PTHR32552">
    <property type="entry name" value="FERRICHROME IRON RECEPTOR-RELATED"/>
    <property type="match status" value="1"/>
</dbReference>
<dbReference type="InterPro" id="IPR000531">
    <property type="entry name" value="Beta-barrel_TonB"/>
</dbReference>